<dbReference type="AlphaFoldDB" id="A0A660L117"/>
<name>A0A660L117_9ACTN</name>
<dbReference type="Proteomes" id="UP000278962">
    <property type="component" value="Unassembled WGS sequence"/>
</dbReference>
<gene>
    <name evidence="1" type="ORF">C8N24_4622</name>
</gene>
<sequence>MVVLPVIGMTFLGCAAASQYKFACTRGVCDVETSGPATLDFEQEFGETLEVVETKDGRVTLKSGTARQAFKMGESGTIGPLKVAVKNIKGELAVFTVQE</sequence>
<evidence type="ECO:0000313" key="1">
    <source>
        <dbReference type="EMBL" id="RKQ86609.1"/>
    </source>
</evidence>
<organism evidence="1 2">
    <name type="scientific">Solirubrobacter pauli</name>
    <dbReference type="NCBI Taxonomy" id="166793"/>
    <lineage>
        <taxon>Bacteria</taxon>
        <taxon>Bacillati</taxon>
        <taxon>Actinomycetota</taxon>
        <taxon>Thermoleophilia</taxon>
        <taxon>Solirubrobacterales</taxon>
        <taxon>Solirubrobacteraceae</taxon>
        <taxon>Solirubrobacter</taxon>
    </lineage>
</organism>
<keyword evidence="2" id="KW-1185">Reference proteome</keyword>
<accession>A0A660L117</accession>
<reference evidence="1 2" key="1">
    <citation type="submission" date="2018-10" db="EMBL/GenBank/DDBJ databases">
        <title>Genomic Encyclopedia of Archaeal and Bacterial Type Strains, Phase II (KMG-II): from individual species to whole genera.</title>
        <authorList>
            <person name="Goeker M."/>
        </authorList>
    </citation>
    <scope>NUCLEOTIDE SEQUENCE [LARGE SCALE GENOMIC DNA]</scope>
    <source>
        <strain evidence="1 2">DSM 14954</strain>
    </source>
</reference>
<comment type="caution">
    <text evidence="1">The sequence shown here is derived from an EMBL/GenBank/DDBJ whole genome shotgun (WGS) entry which is preliminary data.</text>
</comment>
<protein>
    <submittedName>
        <fullName evidence="1">Uncharacterized protein</fullName>
    </submittedName>
</protein>
<dbReference type="EMBL" id="RBIL01000002">
    <property type="protein sequence ID" value="RKQ86609.1"/>
    <property type="molecule type" value="Genomic_DNA"/>
</dbReference>
<evidence type="ECO:0000313" key="2">
    <source>
        <dbReference type="Proteomes" id="UP000278962"/>
    </source>
</evidence>
<proteinExistence type="predicted"/>